<gene>
    <name evidence="3" type="ORF">DAMNIGENAA_07480</name>
</gene>
<keyword evidence="4" id="KW-1185">Reference proteome</keyword>
<comment type="caution">
    <text evidence="3">The sequence shown here is derived from an EMBL/GenBank/DDBJ whole genome shotgun (WGS) entry which is preliminary data.</text>
</comment>
<dbReference type="AlphaFoldDB" id="A0A9W6D000"/>
<keyword evidence="2" id="KW-0732">Signal</keyword>
<protein>
    <recommendedName>
        <fullName evidence="5">Periplasmic heavy metal sensor</fullName>
    </recommendedName>
</protein>
<reference evidence="3" key="1">
    <citation type="submission" date="2022-12" db="EMBL/GenBank/DDBJ databases">
        <title>Reference genome sequencing for broad-spectrum identification of bacterial and archaeal isolates by mass spectrometry.</title>
        <authorList>
            <person name="Sekiguchi Y."/>
            <person name="Tourlousse D.M."/>
        </authorList>
    </citation>
    <scope>NUCLEOTIDE SEQUENCE</scope>
    <source>
        <strain evidence="3">ASRB1</strain>
    </source>
</reference>
<organism evidence="3 4">
    <name type="scientific">Desulforhabdus amnigena</name>
    <dbReference type="NCBI Taxonomy" id="40218"/>
    <lineage>
        <taxon>Bacteria</taxon>
        <taxon>Pseudomonadati</taxon>
        <taxon>Thermodesulfobacteriota</taxon>
        <taxon>Syntrophobacteria</taxon>
        <taxon>Syntrophobacterales</taxon>
        <taxon>Syntrophobacteraceae</taxon>
        <taxon>Desulforhabdus</taxon>
    </lineage>
</organism>
<dbReference type="Proteomes" id="UP001144372">
    <property type="component" value="Unassembled WGS sequence"/>
</dbReference>
<feature type="chain" id="PRO_5040971256" description="Periplasmic heavy metal sensor" evidence="2">
    <location>
        <begin position="26"/>
        <end position="178"/>
    </location>
</feature>
<name>A0A9W6D000_9BACT</name>
<evidence type="ECO:0000313" key="3">
    <source>
        <dbReference type="EMBL" id="GLI33315.1"/>
    </source>
</evidence>
<feature type="region of interest" description="Disordered" evidence="1">
    <location>
        <begin position="27"/>
        <end position="59"/>
    </location>
</feature>
<evidence type="ECO:0008006" key="5">
    <source>
        <dbReference type="Google" id="ProtNLM"/>
    </source>
</evidence>
<feature type="compositionally biased region" description="Basic residues" evidence="1">
    <location>
        <begin position="47"/>
        <end position="56"/>
    </location>
</feature>
<evidence type="ECO:0000313" key="4">
    <source>
        <dbReference type="Proteomes" id="UP001144372"/>
    </source>
</evidence>
<evidence type="ECO:0000256" key="2">
    <source>
        <dbReference type="SAM" id="SignalP"/>
    </source>
</evidence>
<dbReference type="RefSeq" id="WP_281792328.1">
    <property type="nucleotide sequence ID" value="NZ_BSDR01000001.1"/>
</dbReference>
<proteinExistence type="predicted"/>
<accession>A0A9W6D000</accession>
<feature type="signal peptide" evidence="2">
    <location>
        <begin position="1"/>
        <end position="25"/>
    </location>
</feature>
<evidence type="ECO:0000256" key="1">
    <source>
        <dbReference type="SAM" id="MobiDB-lite"/>
    </source>
</evidence>
<dbReference type="EMBL" id="BSDR01000001">
    <property type="protein sequence ID" value="GLI33315.1"/>
    <property type="molecule type" value="Genomic_DNA"/>
</dbReference>
<sequence>MKKIYSIMYILFAFALAFSPPAAYAQQKTDEKAPSSTGAESAGHQHGGMKHERHHKSGEGYSEMMERCKEMMAKHDQMVAEMKAMDEALDAKVTTMKTAKGDDKIAAMEAVIELMTTQRKEMRAKMADMQHAGMCCMMEKMHRNKGYEGMKGMKGMSSMCPMMEENKPQAQPETGKTS</sequence>